<gene>
    <name evidence="2" type="ORF">ECRASSUSDP1_LOCUS753</name>
</gene>
<reference evidence="2" key="1">
    <citation type="submission" date="2023-07" db="EMBL/GenBank/DDBJ databases">
        <authorList>
            <consortium name="AG Swart"/>
            <person name="Singh M."/>
            <person name="Singh A."/>
            <person name="Seah K."/>
            <person name="Emmerich C."/>
        </authorList>
    </citation>
    <scope>NUCLEOTIDE SEQUENCE</scope>
    <source>
        <strain evidence="2">DP1</strain>
    </source>
</reference>
<keyword evidence="3" id="KW-1185">Reference proteome</keyword>
<proteinExistence type="predicted"/>
<feature type="region of interest" description="Disordered" evidence="1">
    <location>
        <begin position="377"/>
        <end position="436"/>
    </location>
</feature>
<feature type="region of interest" description="Disordered" evidence="1">
    <location>
        <begin position="165"/>
        <end position="300"/>
    </location>
</feature>
<feature type="region of interest" description="Disordered" evidence="1">
    <location>
        <begin position="333"/>
        <end position="353"/>
    </location>
</feature>
<feature type="compositionally biased region" description="Polar residues" evidence="1">
    <location>
        <begin position="185"/>
        <end position="203"/>
    </location>
</feature>
<sequence length="436" mass="49973">MEPIEREQWQDKYSDPSKPQRSNVIPLNCLNEGLNKEQQEFSENQHQSEMSLMQARPLKGNTGPEDQQTMVKRMCEFALKNLNDPRCVQQFGNMMKSFTMSQLDHLNGEPEADAQDAVKHHHIELDQPIEEYEHRIEGPEHQIEEPEYPIEEPEYHIEEPEYHIEEPEQSMEEPQKLSDSRDQKTMSNLTKNLEQINCQGDQQISHKLEKTNEYQKLPSFLKEKRAPQISHNSDQSLVKESLMKGSLGTNYLQSRASYEEDKYDPSSSDSNTSESGSSDCSWKDSLYEPPPRTFDPDHLSDAHVFSEAEVFSDSYSDDTKECGYFKVSQVDNVLNSGSQEPNDSSENDSQPEVKEYSGIISLKMIKTTCKEIYLEVASESSSNSIDEEEAFESKSDLTQEKKESENSWDLISQKEVSDSSSDTIEEDKSLEKSSAQ</sequence>
<evidence type="ECO:0000256" key="1">
    <source>
        <dbReference type="SAM" id="MobiDB-lite"/>
    </source>
</evidence>
<feature type="compositionally biased region" description="Low complexity" evidence="1">
    <location>
        <begin position="265"/>
        <end position="280"/>
    </location>
</feature>
<comment type="caution">
    <text evidence="2">The sequence shown here is derived from an EMBL/GenBank/DDBJ whole genome shotgun (WGS) entry which is preliminary data.</text>
</comment>
<feature type="compositionally biased region" description="Polar residues" evidence="1">
    <location>
        <begin position="333"/>
        <end position="350"/>
    </location>
</feature>
<feature type="compositionally biased region" description="Basic and acidic residues" evidence="1">
    <location>
        <begin position="1"/>
        <end position="15"/>
    </location>
</feature>
<evidence type="ECO:0000313" key="2">
    <source>
        <dbReference type="EMBL" id="CAI2359462.1"/>
    </source>
</evidence>
<dbReference type="EMBL" id="CAMPGE010000708">
    <property type="protein sequence ID" value="CAI2359462.1"/>
    <property type="molecule type" value="Genomic_DNA"/>
</dbReference>
<feature type="compositionally biased region" description="Polar residues" evidence="1">
    <location>
        <begin position="247"/>
        <end position="256"/>
    </location>
</feature>
<organism evidence="2 3">
    <name type="scientific">Euplotes crassus</name>
    <dbReference type="NCBI Taxonomy" id="5936"/>
    <lineage>
        <taxon>Eukaryota</taxon>
        <taxon>Sar</taxon>
        <taxon>Alveolata</taxon>
        <taxon>Ciliophora</taxon>
        <taxon>Intramacronucleata</taxon>
        <taxon>Spirotrichea</taxon>
        <taxon>Hypotrichia</taxon>
        <taxon>Euplotida</taxon>
        <taxon>Euplotidae</taxon>
        <taxon>Moneuplotes</taxon>
    </lineage>
</organism>
<name>A0AAD1X5G4_EUPCR</name>
<feature type="compositionally biased region" description="Basic and acidic residues" evidence="1">
    <location>
        <begin position="204"/>
        <end position="213"/>
    </location>
</feature>
<accession>A0AAD1X5G4</accession>
<dbReference type="Proteomes" id="UP001295684">
    <property type="component" value="Unassembled WGS sequence"/>
</dbReference>
<feature type="compositionally biased region" description="Basic and acidic residues" evidence="1">
    <location>
        <begin position="391"/>
        <end position="405"/>
    </location>
</feature>
<protein>
    <submittedName>
        <fullName evidence="2">Uncharacterized protein</fullName>
    </submittedName>
</protein>
<feature type="compositionally biased region" description="Basic and acidic residues" evidence="1">
    <location>
        <begin position="173"/>
        <end position="184"/>
    </location>
</feature>
<feature type="compositionally biased region" description="Polar residues" evidence="1">
    <location>
        <begin position="229"/>
        <end position="238"/>
    </location>
</feature>
<feature type="region of interest" description="Disordered" evidence="1">
    <location>
        <begin position="1"/>
        <end position="25"/>
    </location>
</feature>
<feature type="compositionally biased region" description="Basic and acidic residues" evidence="1">
    <location>
        <begin position="426"/>
        <end position="436"/>
    </location>
</feature>
<evidence type="ECO:0000313" key="3">
    <source>
        <dbReference type="Proteomes" id="UP001295684"/>
    </source>
</evidence>
<dbReference type="AlphaFoldDB" id="A0AAD1X5G4"/>